<dbReference type="InterPro" id="IPR029063">
    <property type="entry name" value="SAM-dependent_MTases_sf"/>
</dbReference>
<dbReference type="GO" id="GO:0008168">
    <property type="term" value="F:methyltransferase activity"/>
    <property type="evidence" value="ECO:0007669"/>
    <property type="project" value="UniProtKB-KW"/>
</dbReference>
<evidence type="ECO:0000313" key="2">
    <source>
        <dbReference type="Proteomes" id="UP001418796"/>
    </source>
</evidence>
<gene>
    <name evidence="1" type="ORF">MKY91_11395</name>
</gene>
<dbReference type="EMBL" id="JBCITK010000001">
    <property type="protein sequence ID" value="MEN0643753.1"/>
    <property type="molecule type" value="Genomic_DNA"/>
</dbReference>
<dbReference type="Gene3D" id="3.40.50.150">
    <property type="entry name" value="Vaccinia Virus protein VP39"/>
    <property type="match status" value="1"/>
</dbReference>
<dbReference type="SUPFAM" id="SSF53335">
    <property type="entry name" value="S-adenosyl-L-methionine-dependent methyltransferases"/>
    <property type="match status" value="1"/>
</dbReference>
<sequence>MNVVVTTARKRADKLEPLARVVAEELHVAYQKRNDRSVDDLLEEVKTDLLVVARHRLSLYRHGDPNPFFYHPNAAQVRAKAFFANGYDAFIEACDLQKGNSLLDCTLGLGADAVMAKLAVGQDGYVTGIEQNAIMAYIVKKGLHTWTDAHPMLLDAMQSVHVLAGHHYDLLKSLPDSSYDVIYFDPMFEQTIHSSSGIQALKSFAHYEALSQQTIQEAMRVAKKRVVLKDHWTSSLFEELGFHVNRRRPVEFQYGIKKTEWNDKIK</sequence>
<comment type="caution">
    <text evidence="1">The sequence shown here is derived from an EMBL/GenBank/DDBJ whole genome shotgun (WGS) entry which is preliminary data.</text>
</comment>
<name>A0ABU9VIT3_9BACI</name>
<keyword evidence="1" id="KW-0489">Methyltransferase</keyword>
<dbReference type="InterPro" id="IPR007536">
    <property type="entry name" value="16SrRNA_methylTrfase_J"/>
</dbReference>
<dbReference type="EC" id="2.1.1.-" evidence="1"/>
<accession>A0ABU9VIT3</accession>
<dbReference type="RefSeq" id="WP_343130622.1">
    <property type="nucleotide sequence ID" value="NZ_JBCITK010000001.1"/>
</dbReference>
<proteinExistence type="predicted"/>
<dbReference type="GO" id="GO:0032259">
    <property type="term" value="P:methylation"/>
    <property type="evidence" value="ECO:0007669"/>
    <property type="project" value="UniProtKB-KW"/>
</dbReference>
<dbReference type="PANTHER" id="PTHR36112">
    <property type="entry name" value="RIBOSOMAL RNA SMALL SUBUNIT METHYLTRANSFERASE J"/>
    <property type="match status" value="1"/>
</dbReference>
<protein>
    <submittedName>
        <fullName evidence="1">Class I SAM-dependent methyltransferase</fullName>
        <ecNumber evidence="1">2.1.1.-</ecNumber>
    </submittedName>
</protein>
<dbReference type="PANTHER" id="PTHR36112:SF1">
    <property type="entry name" value="RIBOSOMAL RNA SMALL SUBUNIT METHYLTRANSFERASE J"/>
    <property type="match status" value="1"/>
</dbReference>
<dbReference type="Proteomes" id="UP001418796">
    <property type="component" value="Unassembled WGS sequence"/>
</dbReference>
<keyword evidence="1" id="KW-0808">Transferase</keyword>
<dbReference type="Pfam" id="PF04445">
    <property type="entry name" value="SAM_MT"/>
    <property type="match status" value="1"/>
</dbReference>
<keyword evidence="2" id="KW-1185">Reference proteome</keyword>
<evidence type="ECO:0000313" key="1">
    <source>
        <dbReference type="EMBL" id="MEN0643753.1"/>
    </source>
</evidence>
<reference evidence="1 2" key="1">
    <citation type="submission" date="2024-03" db="EMBL/GenBank/DDBJ databases">
        <title>Bacilli Hybrid Assemblies.</title>
        <authorList>
            <person name="Kovac J."/>
        </authorList>
    </citation>
    <scope>NUCLEOTIDE SEQUENCE [LARGE SCALE GENOMIC DNA]</scope>
    <source>
        <strain evidence="1 2">FSL R7-0666</strain>
    </source>
</reference>
<organism evidence="1 2">
    <name type="scientific">Alkalicoccobacillus gibsonii</name>
    <dbReference type="NCBI Taxonomy" id="79881"/>
    <lineage>
        <taxon>Bacteria</taxon>
        <taxon>Bacillati</taxon>
        <taxon>Bacillota</taxon>
        <taxon>Bacilli</taxon>
        <taxon>Bacillales</taxon>
        <taxon>Bacillaceae</taxon>
        <taxon>Alkalicoccobacillus</taxon>
    </lineage>
</organism>